<name>A0ACC3SAT6_9PEZI</name>
<proteinExistence type="predicted"/>
<dbReference type="Proteomes" id="UP001320706">
    <property type="component" value="Unassembled WGS sequence"/>
</dbReference>
<evidence type="ECO:0000313" key="1">
    <source>
        <dbReference type="EMBL" id="KAK8204596.1"/>
    </source>
</evidence>
<dbReference type="EMBL" id="JAMKPW020000026">
    <property type="protein sequence ID" value="KAK8204596.1"/>
    <property type="molecule type" value="Genomic_DNA"/>
</dbReference>
<keyword evidence="2" id="KW-1185">Reference proteome</keyword>
<comment type="caution">
    <text evidence="1">The sequence shown here is derived from an EMBL/GenBank/DDBJ whole genome shotgun (WGS) entry which is preliminary data.</text>
</comment>
<protein>
    <submittedName>
        <fullName evidence="1">Uncharacterized protein</fullName>
    </submittedName>
</protein>
<evidence type="ECO:0000313" key="2">
    <source>
        <dbReference type="Proteomes" id="UP001320706"/>
    </source>
</evidence>
<accession>A0ACC3SAT6</accession>
<gene>
    <name evidence="1" type="ORF">M8818_005034</name>
</gene>
<organism evidence="1 2">
    <name type="scientific">Zalaria obscura</name>
    <dbReference type="NCBI Taxonomy" id="2024903"/>
    <lineage>
        <taxon>Eukaryota</taxon>
        <taxon>Fungi</taxon>
        <taxon>Dikarya</taxon>
        <taxon>Ascomycota</taxon>
        <taxon>Pezizomycotina</taxon>
        <taxon>Dothideomycetes</taxon>
        <taxon>Dothideomycetidae</taxon>
        <taxon>Dothideales</taxon>
        <taxon>Zalariaceae</taxon>
        <taxon>Zalaria</taxon>
    </lineage>
</organism>
<sequence>MGIPGSRRSEEVRQKPIQAVTTPSHTLPPTPRPSTTPPYYIWPMLTIKQNRGTRRQPHRKSHPPPPPHPPPSPPPNPLHLRRPLTPPQTRFRCRPHRLQPHGPAHPTPRPAPDIAPPRPGRGRGGVRKTAGRWRRRRGLE</sequence>
<reference evidence="1" key="1">
    <citation type="submission" date="2024-02" db="EMBL/GenBank/DDBJ databases">
        <title>Metagenome Assembled Genome of Zalaria obscura JY119.</title>
        <authorList>
            <person name="Vighnesh L."/>
            <person name="Jagadeeshwari U."/>
            <person name="Venkata Ramana C."/>
            <person name="Sasikala C."/>
        </authorList>
    </citation>
    <scope>NUCLEOTIDE SEQUENCE</scope>
    <source>
        <strain evidence="1">JY119</strain>
    </source>
</reference>